<keyword evidence="1" id="KW-0732">Signal</keyword>
<dbReference type="Ensembl" id="ENSSPAT00000007646.1">
    <property type="protein sequence ID" value="ENSSPAP00000007501.1"/>
    <property type="gene ID" value="ENSSPAG00000005743.1"/>
</dbReference>
<evidence type="ECO:0000259" key="2">
    <source>
        <dbReference type="Pfam" id="PF07686"/>
    </source>
</evidence>
<feature type="domain" description="Immunoglobulin V-set" evidence="2">
    <location>
        <begin position="60"/>
        <end position="112"/>
    </location>
</feature>
<dbReference type="GeneTree" id="ENSGT00720000109813"/>
<feature type="chain" id="PRO_5017182774" description="Immunoglobulin V-set domain-containing protein" evidence="1">
    <location>
        <begin position="27"/>
        <end position="190"/>
    </location>
</feature>
<reference evidence="3" key="1">
    <citation type="submission" date="2023-09" db="UniProtKB">
        <authorList>
            <consortium name="Ensembl"/>
        </authorList>
    </citation>
    <scope>IDENTIFICATION</scope>
</reference>
<dbReference type="InterPro" id="IPR013106">
    <property type="entry name" value="Ig_V-set"/>
</dbReference>
<dbReference type="AlphaFoldDB" id="A0A3B4ZIQ4"/>
<protein>
    <recommendedName>
        <fullName evidence="2">Immunoglobulin V-set domain-containing protein</fullName>
    </recommendedName>
</protein>
<dbReference type="SUPFAM" id="SSF48726">
    <property type="entry name" value="Immunoglobulin"/>
    <property type="match status" value="1"/>
</dbReference>
<organism evidence="3">
    <name type="scientific">Stegastes partitus</name>
    <name type="common">bicolor damselfish</name>
    <dbReference type="NCBI Taxonomy" id="144197"/>
    <lineage>
        <taxon>Eukaryota</taxon>
        <taxon>Metazoa</taxon>
        <taxon>Chordata</taxon>
        <taxon>Craniata</taxon>
        <taxon>Vertebrata</taxon>
        <taxon>Euteleostomi</taxon>
        <taxon>Actinopterygii</taxon>
        <taxon>Neopterygii</taxon>
        <taxon>Teleostei</taxon>
        <taxon>Neoteleostei</taxon>
        <taxon>Acanthomorphata</taxon>
        <taxon>Ovalentaria</taxon>
        <taxon>Pomacentridae</taxon>
        <taxon>Stegastes</taxon>
    </lineage>
</organism>
<accession>A0A3B4ZIQ4</accession>
<sequence>LMLLLLLLLLLFLLLLLLVLFIKVSGLENTSGTDVSAFPKFICKGEDPSKCQPLARSTLPVLNKRFSWTDDRKGSITIQLNKVTTGDKGTYWCGARTKAGSKLFFQKIILNVGESRLCRFLIIQVLVILRTSLKDNCTFLFVVVLENASLFIQEVSLLRKCFLSQPAHLQTHTLSFWRLKGQQILITEMN</sequence>
<evidence type="ECO:0000313" key="3">
    <source>
        <dbReference type="Ensembl" id="ENSSPAP00000007501.1"/>
    </source>
</evidence>
<dbReference type="Gene3D" id="2.60.40.10">
    <property type="entry name" value="Immunoglobulins"/>
    <property type="match status" value="1"/>
</dbReference>
<evidence type="ECO:0000256" key="1">
    <source>
        <dbReference type="SAM" id="SignalP"/>
    </source>
</evidence>
<name>A0A3B4ZIQ4_9TELE</name>
<dbReference type="InterPro" id="IPR036179">
    <property type="entry name" value="Ig-like_dom_sf"/>
</dbReference>
<feature type="signal peptide" evidence="1">
    <location>
        <begin position="1"/>
        <end position="26"/>
    </location>
</feature>
<proteinExistence type="predicted"/>
<dbReference type="Pfam" id="PF07686">
    <property type="entry name" value="V-set"/>
    <property type="match status" value="1"/>
</dbReference>
<dbReference type="InterPro" id="IPR013783">
    <property type="entry name" value="Ig-like_fold"/>
</dbReference>
<dbReference type="STRING" id="144197.ENSSPAP00000007501"/>